<name>A0ABV3FAQ5_9NOCA</name>
<organism evidence="1 2">
    <name type="scientific">Nocardia fusca</name>
    <dbReference type="NCBI Taxonomy" id="941183"/>
    <lineage>
        <taxon>Bacteria</taxon>
        <taxon>Bacillati</taxon>
        <taxon>Actinomycetota</taxon>
        <taxon>Actinomycetes</taxon>
        <taxon>Mycobacteriales</taxon>
        <taxon>Nocardiaceae</taxon>
        <taxon>Nocardia</taxon>
    </lineage>
</organism>
<comment type="caution">
    <text evidence="1">The sequence shown here is derived from an EMBL/GenBank/DDBJ whole genome shotgun (WGS) entry which is preliminary data.</text>
</comment>
<accession>A0ABV3FAQ5</accession>
<evidence type="ECO:0000313" key="2">
    <source>
        <dbReference type="Proteomes" id="UP001551658"/>
    </source>
</evidence>
<dbReference type="EMBL" id="JBFAIH010000010">
    <property type="protein sequence ID" value="MEV0364650.1"/>
    <property type="molecule type" value="Genomic_DNA"/>
</dbReference>
<gene>
    <name evidence="1" type="ORF">AB0H72_18325</name>
</gene>
<reference evidence="1 2" key="1">
    <citation type="submission" date="2024-06" db="EMBL/GenBank/DDBJ databases">
        <title>The Natural Products Discovery Center: Release of the First 8490 Sequenced Strains for Exploring Actinobacteria Biosynthetic Diversity.</title>
        <authorList>
            <person name="Kalkreuter E."/>
            <person name="Kautsar S.A."/>
            <person name="Yang D."/>
            <person name="Bader C.D."/>
            <person name="Teijaro C.N."/>
            <person name="Fluegel L."/>
            <person name="Davis C.M."/>
            <person name="Simpson J.R."/>
            <person name="Lauterbach L."/>
            <person name="Steele A.D."/>
            <person name="Gui C."/>
            <person name="Meng S."/>
            <person name="Li G."/>
            <person name="Viehrig K."/>
            <person name="Ye F."/>
            <person name="Su P."/>
            <person name="Kiefer A.F."/>
            <person name="Nichols A."/>
            <person name="Cepeda A.J."/>
            <person name="Yan W."/>
            <person name="Fan B."/>
            <person name="Jiang Y."/>
            <person name="Adhikari A."/>
            <person name="Zheng C.-J."/>
            <person name="Schuster L."/>
            <person name="Cowan T.M."/>
            <person name="Smanski M.J."/>
            <person name="Chevrette M.G."/>
            <person name="De Carvalho L.P.S."/>
            <person name="Shen B."/>
        </authorList>
    </citation>
    <scope>NUCLEOTIDE SEQUENCE [LARGE SCALE GENOMIC DNA]</scope>
    <source>
        <strain evidence="1 2">NPDC050671</strain>
    </source>
</reference>
<proteinExistence type="predicted"/>
<dbReference type="RefSeq" id="WP_357979943.1">
    <property type="nucleotide sequence ID" value="NZ_JBFAIH010000010.1"/>
</dbReference>
<protein>
    <submittedName>
        <fullName evidence="1">Uncharacterized protein</fullName>
    </submittedName>
</protein>
<evidence type="ECO:0000313" key="1">
    <source>
        <dbReference type="EMBL" id="MEV0364650.1"/>
    </source>
</evidence>
<dbReference type="Proteomes" id="UP001551658">
    <property type="component" value="Unassembled WGS sequence"/>
</dbReference>
<sequence>MPLDKFPVGASAMKTCAARFYREWDPDGKVTGVTSVTPADRWRTALIEHVTENPFDYLPEESCAETARLGGQLADLIETELGDVLSVATVDYRPSGWYAAQWTDWLLVTAGRATILHLGWDS</sequence>
<keyword evidence="2" id="KW-1185">Reference proteome</keyword>